<evidence type="ECO:0000256" key="1">
    <source>
        <dbReference type="ARBA" id="ARBA00023125"/>
    </source>
</evidence>
<gene>
    <name evidence="4" type="ORF">BEP19_00175</name>
</gene>
<dbReference type="PRINTS" id="PR00455">
    <property type="entry name" value="HTHTETR"/>
</dbReference>
<dbReference type="Proteomes" id="UP000284219">
    <property type="component" value="Unassembled WGS sequence"/>
</dbReference>
<dbReference type="PROSITE" id="PS01081">
    <property type="entry name" value="HTH_TETR_1"/>
    <property type="match status" value="1"/>
</dbReference>
<dbReference type="Pfam" id="PF00440">
    <property type="entry name" value="TetR_N"/>
    <property type="match status" value="1"/>
</dbReference>
<dbReference type="SUPFAM" id="SSF48498">
    <property type="entry name" value="Tetracyclin repressor-like, C-terminal domain"/>
    <property type="match status" value="1"/>
</dbReference>
<proteinExistence type="predicted"/>
<keyword evidence="5" id="KW-1185">Reference proteome</keyword>
<dbReference type="NCBIfam" id="NF037937">
    <property type="entry name" value="septum_RefZ"/>
    <property type="match status" value="1"/>
</dbReference>
<reference evidence="4 5" key="1">
    <citation type="submission" date="2016-08" db="EMBL/GenBank/DDBJ databases">
        <title>Novel Firmicute Genomes.</title>
        <authorList>
            <person name="Poppleton D.I."/>
            <person name="Gribaldo S."/>
        </authorList>
    </citation>
    <scope>NUCLEOTIDE SEQUENCE [LARGE SCALE GENOMIC DNA]</scope>
    <source>
        <strain evidence="4 5">RAOx-1</strain>
    </source>
</reference>
<keyword evidence="1 2" id="KW-0238">DNA-binding</keyword>
<feature type="DNA-binding region" description="H-T-H motif" evidence="2">
    <location>
        <begin position="36"/>
        <end position="55"/>
    </location>
</feature>
<dbReference type="GO" id="GO:0003700">
    <property type="term" value="F:DNA-binding transcription factor activity"/>
    <property type="evidence" value="ECO:0007669"/>
    <property type="project" value="TreeGrafter"/>
</dbReference>
<dbReference type="InterPro" id="IPR001647">
    <property type="entry name" value="HTH_TetR"/>
</dbReference>
<accession>A0A419SRA2</accession>
<protein>
    <recommendedName>
        <fullName evidence="3">HTH tetR-type domain-containing protein</fullName>
    </recommendedName>
</protein>
<evidence type="ECO:0000259" key="3">
    <source>
        <dbReference type="PROSITE" id="PS50977"/>
    </source>
</evidence>
<dbReference type="PANTHER" id="PTHR30055:SF199">
    <property type="entry name" value="HTH-TYPE TRANSCRIPTIONAL REGULATOR YTTP-RELATED"/>
    <property type="match status" value="1"/>
</dbReference>
<dbReference type="Gene3D" id="1.10.357.10">
    <property type="entry name" value="Tetracycline Repressor, domain 2"/>
    <property type="match status" value="1"/>
</dbReference>
<dbReference type="InterPro" id="IPR050109">
    <property type="entry name" value="HTH-type_TetR-like_transc_reg"/>
</dbReference>
<feature type="domain" description="HTH tetR-type" evidence="3">
    <location>
        <begin position="13"/>
        <end position="73"/>
    </location>
</feature>
<evidence type="ECO:0000313" key="4">
    <source>
        <dbReference type="EMBL" id="RKD27029.1"/>
    </source>
</evidence>
<dbReference type="EMBL" id="MCHY01000001">
    <property type="protein sequence ID" value="RKD27029.1"/>
    <property type="molecule type" value="Genomic_DNA"/>
</dbReference>
<organism evidence="4 5">
    <name type="scientific">Ammoniphilus oxalaticus</name>
    <dbReference type="NCBI Taxonomy" id="66863"/>
    <lineage>
        <taxon>Bacteria</taxon>
        <taxon>Bacillati</taxon>
        <taxon>Bacillota</taxon>
        <taxon>Bacilli</taxon>
        <taxon>Bacillales</taxon>
        <taxon>Paenibacillaceae</taxon>
        <taxon>Aneurinibacillus group</taxon>
        <taxon>Ammoniphilus</taxon>
    </lineage>
</organism>
<dbReference type="GO" id="GO:0000976">
    <property type="term" value="F:transcription cis-regulatory region binding"/>
    <property type="evidence" value="ECO:0007669"/>
    <property type="project" value="TreeGrafter"/>
</dbReference>
<dbReference type="InterPro" id="IPR009057">
    <property type="entry name" value="Homeodomain-like_sf"/>
</dbReference>
<dbReference type="SUPFAM" id="SSF46689">
    <property type="entry name" value="Homeodomain-like"/>
    <property type="match status" value="1"/>
</dbReference>
<dbReference type="InterPro" id="IPR023772">
    <property type="entry name" value="DNA-bd_HTH_TetR-type_CS"/>
</dbReference>
<name>A0A419SRA2_9BACL</name>
<dbReference type="PROSITE" id="PS50977">
    <property type="entry name" value="HTH_TETR_2"/>
    <property type="match status" value="1"/>
</dbReference>
<dbReference type="AlphaFoldDB" id="A0A419SRA2"/>
<evidence type="ECO:0000256" key="2">
    <source>
        <dbReference type="PROSITE-ProRule" id="PRU00335"/>
    </source>
</evidence>
<comment type="caution">
    <text evidence="4">The sequence shown here is derived from an EMBL/GenBank/DDBJ whole genome shotgun (WGS) entry which is preliminary data.</text>
</comment>
<dbReference type="OrthoDB" id="9789566at2"/>
<dbReference type="InterPro" id="IPR036271">
    <property type="entry name" value="Tet_transcr_reg_TetR-rel_C_sf"/>
</dbReference>
<dbReference type="PANTHER" id="PTHR30055">
    <property type="entry name" value="HTH-TYPE TRANSCRIPTIONAL REGULATOR RUTR"/>
    <property type="match status" value="1"/>
</dbReference>
<evidence type="ECO:0000313" key="5">
    <source>
        <dbReference type="Proteomes" id="UP000284219"/>
    </source>
</evidence>
<sequence>MIRRDWIVRKPVNRTKVHIAQAAIELFSRQGFGSTSIREIAQKANVNSALISYHFKNKQGVLEMIMIEYFENLFERFAVQRIERTTEAFNYFDELMKIVQLLIRYQCEHIKVTRMIQRELSVDSTLVREVMSTYIAKLKALFTSLADEGISAGQFRADLNQDMKLIHVLSSIFFPYFNPQIIREVFYVDPMSEEYIETYIQYLANIWRSQFVREN</sequence>